<dbReference type="InterPro" id="IPR042197">
    <property type="entry name" value="Apaf_helical"/>
</dbReference>
<dbReference type="Gene3D" id="1.10.10.10">
    <property type="entry name" value="Winged helix-like DNA-binding domain superfamily/Winged helix DNA-binding domain"/>
    <property type="match status" value="1"/>
</dbReference>
<dbReference type="GO" id="GO:0043531">
    <property type="term" value="F:ADP binding"/>
    <property type="evidence" value="ECO:0007669"/>
    <property type="project" value="InterPro"/>
</dbReference>
<dbReference type="InterPro" id="IPR044974">
    <property type="entry name" value="Disease_R_plants"/>
</dbReference>
<organism evidence="2 3">
    <name type="scientific">Vitis vinifera</name>
    <name type="common">Grape</name>
    <dbReference type="NCBI Taxonomy" id="29760"/>
    <lineage>
        <taxon>Eukaryota</taxon>
        <taxon>Viridiplantae</taxon>
        <taxon>Streptophyta</taxon>
        <taxon>Embryophyta</taxon>
        <taxon>Tracheophyta</taxon>
        <taxon>Spermatophyta</taxon>
        <taxon>Magnoliopsida</taxon>
        <taxon>eudicotyledons</taxon>
        <taxon>Gunneridae</taxon>
        <taxon>Pentapetalae</taxon>
        <taxon>rosids</taxon>
        <taxon>Vitales</taxon>
        <taxon>Vitaceae</taxon>
        <taxon>Viteae</taxon>
        <taxon>Vitis</taxon>
    </lineage>
</organism>
<evidence type="ECO:0000256" key="1">
    <source>
        <dbReference type="ARBA" id="ARBA00022821"/>
    </source>
</evidence>
<comment type="caution">
    <text evidence="2">The sequence shown here is derived from an EMBL/GenBank/DDBJ whole genome shotgun (WGS) entry which is preliminary data.</text>
</comment>
<gene>
    <name evidence="2" type="primary">RPS5_16</name>
    <name evidence="2" type="ORF">CK203_084372</name>
</gene>
<dbReference type="PANTHER" id="PTHR23155:SF1044">
    <property type="entry name" value="DISEASE RESISTANCE PROTEIN RPS2"/>
    <property type="match status" value="1"/>
</dbReference>
<name>A0A438DF59_VITVI</name>
<dbReference type="SUPFAM" id="SSF52540">
    <property type="entry name" value="P-loop containing nucleoside triphosphate hydrolases"/>
    <property type="match status" value="1"/>
</dbReference>
<protein>
    <submittedName>
        <fullName evidence="2">Disease resistance protein RPS5</fullName>
    </submittedName>
</protein>
<dbReference type="InterPro" id="IPR036388">
    <property type="entry name" value="WH-like_DNA-bd_sf"/>
</dbReference>
<sequence>MAARGSVVESLSSAWGCVRSPIAARYSRMCRSALDDLSGPEPKDDDWMTSEVQRQEATAAVVMAEAFSERKEVTLMKTKTAKKRRHMCAVQGCGTRVRYKCVFQKEVGEETLKSHPHISRLAKIVAEECKGLPFALITLGRAMAGEKDPSNWDKVIQDLSKFPAEISGMEDELFHRLKVSYDRLSDNVIKSCFTYCSLFSEDWEVSNENLIEYWIGEGFLSEVHDIHEAHNQGLKEAQEIPILKVAEKMSLWDENVKKFPKTLDIKIEGEGEGTQRDATLQNYNAARGNYFRALHGFWQQPGFDLLHIDWAASVFADWGCAALFPCTCAGSQSIYFHGADTAGKVAASFSFLAGIGFCGLPLLSGFFT</sequence>
<dbReference type="GO" id="GO:0006952">
    <property type="term" value="P:defense response"/>
    <property type="evidence" value="ECO:0007669"/>
    <property type="project" value="UniProtKB-KW"/>
</dbReference>
<evidence type="ECO:0000313" key="2">
    <source>
        <dbReference type="EMBL" id="RVW34124.1"/>
    </source>
</evidence>
<keyword evidence="1" id="KW-0611">Plant defense</keyword>
<dbReference type="Proteomes" id="UP000288805">
    <property type="component" value="Unassembled WGS sequence"/>
</dbReference>
<proteinExistence type="predicted"/>
<dbReference type="Gene3D" id="1.10.8.430">
    <property type="entry name" value="Helical domain of apoptotic protease-activating factors"/>
    <property type="match status" value="1"/>
</dbReference>
<reference evidence="2 3" key="1">
    <citation type="journal article" date="2018" name="PLoS Genet.">
        <title>Population sequencing reveals clonal diversity and ancestral inbreeding in the grapevine cultivar Chardonnay.</title>
        <authorList>
            <person name="Roach M.J."/>
            <person name="Johnson D.L."/>
            <person name="Bohlmann J."/>
            <person name="van Vuuren H.J."/>
            <person name="Jones S.J."/>
            <person name="Pretorius I.S."/>
            <person name="Schmidt S.A."/>
            <person name="Borneman A.R."/>
        </authorList>
    </citation>
    <scope>NUCLEOTIDE SEQUENCE [LARGE SCALE GENOMIC DNA]</scope>
    <source>
        <strain evidence="3">cv. Chardonnay</strain>
        <tissue evidence="2">Leaf</tissue>
    </source>
</reference>
<dbReference type="InterPro" id="IPR027417">
    <property type="entry name" value="P-loop_NTPase"/>
</dbReference>
<dbReference type="PANTHER" id="PTHR23155">
    <property type="entry name" value="DISEASE RESISTANCE PROTEIN RP"/>
    <property type="match status" value="1"/>
</dbReference>
<dbReference type="EMBL" id="QGNW01001657">
    <property type="protein sequence ID" value="RVW34124.1"/>
    <property type="molecule type" value="Genomic_DNA"/>
</dbReference>
<evidence type="ECO:0000313" key="3">
    <source>
        <dbReference type="Proteomes" id="UP000288805"/>
    </source>
</evidence>
<dbReference type="AlphaFoldDB" id="A0A438DF59"/>
<dbReference type="FunFam" id="1.10.8.430:FF:000003">
    <property type="entry name" value="Probable disease resistance protein At5g66910"/>
    <property type="match status" value="1"/>
</dbReference>
<accession>A0A438DF59</accession>